<dbReference type="AlphaFoldDB" id="A0A9Q8P4P9"/>
<keyword evidence="3" id="KW-1185">Reference proteome</keyword>
<evidence type="ECO:0000313" key="3">
    <source>
        <dbReference type="Proteomes" id="UP000756132"/>
    </source>
</evidence>
<dbReference type="Proteomes" id="UP000756132">
    <property type="component" value="Chromosome 1"/>
</dbReference>
<protein>
    <submittedName>
        <fullName evidence="2">Uncharacterized protein</fullName>
    </submittedName>
</protein>
<evidence type="ECO:0000313" key="2">
    <source>
        <dbReference type="EMBL" id="UJO13051.1"/>
    </source>
</evidence>
<proteinExistence type="predicted"/>
<name>A0A9Q8P4P9_PASFU</name>
<evidence type="ECO:0000256" key="1">
    <source>
        <dbReference type="SAM" id="MobiDB-lite"/>
    </source>
</evidence>
<reference evidence="2" key="2">
    <citation type="journal article" date="2022" name="Microb. Genom.">
        <title>A chromosome-scale genome assembly of the tomato pathogen Cladosporium fulvum reveals a compartmentalized genome architecture and the presence of a dispensable chromosome.</title>
        <authorList>
            <person name="Zaccaron A.Z."/>
            <person name="Chen L.H."/>
            <person name="Samaras A."/>
            <person name="Stergiopoulos I."/>
        </authorList>
    </citation>
    <scope>NUCLEOTIDE SEQUENCE</scope>
    <source>
        <strain evidence="2">Race5_Kim</strain>
    </source>
</reference>
<organism evidence="2 3">
    <name type="scientific">Passalora fulva</name>
    <name type="common">Tomato leaf mold</name>
    <name type="synonym">Cladosporium fulvum</name>
    <dbReference type="NCBI Taxonomy" id="5499"/>
    <lineage>
        <taxon>Eukaryota</taxon>
        <taxon>Fungi</taxon>
        <taxon>Dikarya</taxon>
        <taxon>Ascomycota</taxon>
        <taxon>Pezizomycotina</taxon>
        <taxon>Dothideomycetes</taxon>
        <taxon>Dothideomycetidae</taxon>
        <taxon>Mycosphaerellales</taxon>
        <taxon>Mycosphaerellaceae</taxon>
        <taxon>Fulvia</taxon>
    </lineage>
</organism>
<accession>A0A9Q8P4P9</accession>
<dbReference type="KEGG" id="ffu:CLAFUR5_02154"/>
<reference evidence="2" key="1">
    <citation type="submission" date="2021-12" db="EMBL/GenBank/DDBJ databases">
        <authorList>
            <person name="Zaccaron A."/>
            <person name="Stergiopoulos I."/>
        </authorList>
    </citation>
    <scope>NUCLEOTIDE SEQUENCE</scope>
    <source>
        <strain evidence="2">Race5_Kim</strain>
    </source>
</reference>
<feature type="compositionally biased region" description="Basic and acidic residues" evidence="1">
    <location>
        <begin position="87"/>
        <end position="120"/>
    </location>
</feature>
<dbReference type="GeneID" id="71982032"/>
<dbReference type="RefSeq" id="XP_047757417.1">
    <property type="nucleotide sequence ID" value="XM_047901302.1"/>
</dbReference>
<feature type="region of interest" description="Disordered" evidence="1">
    <location>
        <begin position="87"/>
        <end position="128"/>
    </location>
</feature>
<sequence length="156" mass="17623">MSSEDQGPADSPDVYKIPSVEQIRYLIMKNRGASTEQLLELFKQHGPYQDEIWAEQEYARRVDGTAGWNPAANTSRANIPRSKEYREKMEAAEKEEQLAEGNRKQSENGEQHTAEGHEMTEGANAHDYGGNWEAWKLAVAREREKGSRADDDGVGR</sequence>
<gene>
    <name evidence="2" type="ORF">CLAFUR5_02154</name>
</gene>
<dbReference type="EMBL" id="CP090163">
    <property type="protein sequence ID" value="UJO13051.1"/>
    <property type="molecule type" value="Genomic_DNA"/>
</dbReference>